<protein>
    <submittedName>
        <fullName evidence="1">Uncharacterized protein</fullName>
    </submittedName>
</protein>
<gene>
    <name evidence="1" type="ORF">LITE_LOCUS23480</name>
</gene>
<proteinExistence type="predicted"/>
<sequence length="28" mass="2880">MQGVIPALSQIWSSTCFLAETIGAPDGS</sequence>
<accession>A0AAV0LHH8</accession>
<reference evidence="1" key="1">
    <citation type="submission" date="2022-08" db="EMBL/GenBank/DDBJ databases">
        <authorList>
            <person name="Gutierrez-Valencia J."/>
        </authorList>
    </citation>
    <scope>NUCLEOTIDE SEQUENCE</scope>
</reference>
<dbReference type="EMBL" id="CAMGYJ010000006">
    <property type="protein sequence ID" value="CAI0432508.1"/>
    <property type="molecule type" value="Genomic_DNA"/>
</dbReference>
<keyword evidence="2" id="KW-1185">Reference proteome</keyword>
<dbReference type="Proteomes" id="UP001154282">
    <property type="component" value="Unassembled WGS sequence"/>
</dbReference>
<evidence type="ECO:0000313" key="1">
    <source>
        <dbReference type="EMBL" id="CAI0432508.1"/>
    </source>
</evidence>
<name>A0AAV0LHH8_9ROSI</name>
<comment type="caution">
    <text evidence="1">The sequence shown here is derived from an EMBL/GenBank/DDBJ whole genome shotgun (WGS) entry which is preliminary data.</text>
</comment>
<dbReference type="AlphaFoldDB" id="A0AAV0LHH8"/>
<evidence type="ECO:0000313" key="2">
    <source>
        <dbReference type="Proteomes" id="UP001154282"/>
    </source>
</evidence>
<organism evidence="1 2">
    <name type="scientific">Linum tenue</name>
    <dbReference type="NCBI Taxonomy" id="586396"/>
    <lineage>
        <taxon>Eukaryota</taxon>
        <taxon>Viridiplantae</taxon>
        <taxon>Streptophyta</taxon>
        <taxon>Embryophyta</taxon>
        <taxon>Tracheophyta</taxon>
        <taxon>Spermatophyta</taxon>
        <taxon>Magnoliopsida</taxon>
        <taxon>eudicotyledons</taxon>
        <taxon>Gunneridae</taxon>
        <taxon>Pentapetalae</taxon>
        <taxon>rosids</taxon>
        <taxon>fabids</taxon>
        <taxon>Malpighiales</taxon>
        <taxon>Linaceae</taxon>
        <taxon>Linum</taxon>
    </lineage>
</organism>